<evidence type="ECO:0000256" key="9">
    <source>
        <dbReference type="ARBA" id="ARBA00048798"/>
    </source>
</evidence>
<dbReference type="AlphaFoldDB" id="A0A6N6RK92"/>
<evidence type="ECO:0000256" key="10">
    <source>
        <dbReference type="ARBA" id="ARBA00049229"/>
    </source>
</evidence>
<dbReference type="Pfam" id="PF01063">
    <property type="entry name" value="Aminotran_4"/>
    <property type="match status" value="1"/>
</dbReference>
<dbReference type="CDD" id="cd00449">
    <property type="entry name" value="PLPDE_IV"/>
    <property type="match status" value="1"/>
</dbReference>
<evidence type="ECO:0000256" key="7">
    <source>
        <dbReference type="ARBA" id="ARBA00022898"/>
    </source>
</evidence>
<dbReference type="InterPro" id="IPR050571">
    <property type="entry name" value="Class-IV_PLP-Dep_Aminotrnsfr"/>
</dbReference>
<reference evidence="13 14" key="1">
    <citation type="submission" date="2019-09" db="EMBL/GenBank/DDBJ databases">
        <title>Genomes of family Cryomorphaceae.</title>
        <authorList>
            <person name="Bowman J.P."/>
        </authorList>
    </citation>
    <scope>NUCLEOTIDE SEQUENCE [LARGE SCALE GENOMIC DNA]</scope>
    <source>
        <strain evidence="13 14">LMG 25704</strain>
    </source>
</reference>
<name>A0A6N6RK92_9FLAO</name>
<dbReference type="PANTHER" id="PTHR42743">
    <property type="entry name" value="AMINO-ACID AMINOTRANSFERASE"/>
    <property type="match status" value="1"/>
</dbReference>
<accession>A0A6N6RK92</accession>
<protein>
    <recommendedName>
        <fullName evidence="6">branched-chain-amino-acid transaminase</fullName>
        <ecNumber evidence="6">2.6.1.42</ecNumber>
    </recommendedName>
</protein>
<dbReference type="GO" id="GO:0046394">
    <property type="term" value="P:carboxylic acid biosynthetic process"/>
    <property type="evidence" value="ECO:0007669"/>
    <property type="project" value="UniProtKB-ARBA"/>
</dbReference>
<comment type="cofactor">
    <cofactor evidence="1 12">
        <name>pyridoxal 5'-phosphate</name>
        <dbReference type="ChEBI" id="CHEBI:597326"/>
    </cofactor>
</comment>
<dbReference type="PROSITE" id="PS00770">
    <property type="entry name" value="AA_TRANSFER_CLASS_4"/>
    <property type="match status" value="1"/>
</dbReference>
<keyword evidence="13" id="KW-0032">Aminotransferase</keyword>
<keyword evidence="13" id="KW-0808">Transferase</keyword>
<evidence type="ECO:0000313" key="14">
    <source>
        <dbReference type="Proteomes" id="UP000468650"/>
    </source>
</evidence>
<dbReference type="Proteomes" id="UP000468650">
    <property type="component" value="Unassembled WGS sequence"/>
</dbReference>
<comment type="catalytic activity">
    <reaction evidence="9">
        <text>L-isoleucine + 2-oxoglutarate = (S)-3-methyl-2-oxopentanoate + L-glutamate</text>
        <dbReference type="Rhea" id="RHEA:24801"/>
        <dbReference type="ChEBI" id="CHEBI:16810"/>
        <dbReference type="ChEBI" id="CHEBI:29985"/>
        <dbReference type="ChEBI" id="CHEBI:35146"/>
        <dbReference type="ChEBI" id="CHEBI:58045"/>
        <dbReference type="EC" id="2.6.1.42"/>
    </reaction>
</comment>
<evidence type="ECO:0000313" key="13">
    <source>
        <dbReference type="EMBL" id="KAB2814365.1"/>
    </source>
</evidence>
<evidence type="ECO:0000256" key="1">
    <source>
        <dbReference type="ARBA" id="ARBA00001933"/>
    </source>
</evidence>
<comment type="catalytic activity">
    <reaction evidence="10">
        <text>L-leucine + 2-oxoglutarate = 4-methyl-2-oxopentanoate + L-glutamate</text>
        <dbReference type="Rhea" id="RHEA:18321"/>
        <dbReference type="ChEBI" id="CHEBI:16810"/>
        <dbReference type="ChEBI" id="CHEBI:17865"/>
        <dbReference type="ChEBI" id="CHEBI:29985"/>
        <dbReference type="ChEBI" id="CHEBI:57427"/>
        <dbReference type="EC" id="2.6.1.42"/>
    </reaction>
</comment>
<evidence type="ECO:0000256" key="6">
    <source>
        <dbReference type="ARBA" id="ARBA00013053"/>
    </source>
</evidence>
<comment type="similarity">
    <text evidence="5 11">Belongs to the class-IV pyridoxal-phosphate-dependent aminotransferase family.</text>
</comment>
<evidence type="ECO:0000256" key="8">
    <source>
        <dbReference type="ARBA" id="ARBA00048212"/>
    </source>
</evidence>
<keyword evidence="14" id="KW-1185">Reference proteome</keyword>
<evidence type="ECO:0000256" key="11">
    <source>
        <dbReference type="RuleBase" id="RU004106"/>
    </source>
</evidence>
<dbReference type="InterPro" id="IPR036038">
    <property type="entry name" value="Aminotransferase-like"/>
</dbReference>
<dbReference type="InterPro" id="IPR018300">
    <property type="entry name" value="Aminotrans_IV_CS"/>
</dbReference>
<comment type="pathway">
    <text evidence="2">Amino-acid biosynthesis; L-isoleucine biosynthesis; L-isoleucine from 2-oxobutanoate: step 4/4.</text>
</comment>
<dbReference type="GO" id="GO:0004084">
    <property type="term" value="F:branched-chain-amino-acid transaminase activity"/>
    <property type="evidence" value="ECO:0007669"/>
    <property type="project" value="UniProtKB-EC"/>
</dbReference>
<dbReference type="SUPFAM" id="SSF56752">
    <property type="entry name" value="D-aminoacid aminotransferase-like PLP-dependent enzymes"/>
    <property type="match status" value="1"/>
</dbReference>
<gene>
    <name evidence="13" type="ORF">F8C67_01125</name>
</gene>
<evidence type="ECO:0000256" key="2">
    <source>
        <dbReference type="ARBA" id="ARBA00004824"/>
    </source>
</evidence>
<keyword evidence="7 12" id="KW-0663">Pyridoxal phosphate</keyword>
<proteinExistence type="inferred from homology"/>
<dbReference type="Gene3D" id="3.30.470.10">
    <property type="match status" value="1"/>
</dbReference>
<dbReference type="InterPro" id="IPR001544">
    <property type="entry name" value="Aminotrans_IV"/>
</dbReference>
<comment type="pathway">
    <text evidence="4">Amino-acid biosynthesis; L-leucine biosynthesis; L-leucine from 3-methyl-2-oxobutanoate: step 4/4.</text>
</comment>
<comment type="pathway">
    <text evidence="3">Amino-acid biosynthesis; L-valine biosynthesis; L-valine from pyruvate: step 4/4.</text>
</comment>
<dbReference type="EC" id="2.6.1.42" evidence="6"/>
<comment type="caution">
    <text evidence="13">The sequence shown here is derived from an EMBL/GenBank/DDBJ whole genome shotgun (WGS) entry which is preliminary data.</text>
</comment>
<evidence type="ECO:0000256" key="5">
    <source>
        <dbReference type="ARBA" id="ARBA00009320"/>
    </source>
</evidence>
<dbReference type="InterPro" id="IPR043132">
    <property type="entry name" value="BCAT-like_C"/>
</dbReference>
<comment type="catalytic activity">
    <reaction evidence="8">
        <text>L-valine + 2-oxoglutarate = 3-methyl-2-oxobutanoate + L-glutamate</text>
        <dbReference type="Rhea" id="RHEA:24813"/>
        <dbReference type="ChEBI" id="CHEBI:11851"/>
        <dbReference type="ChEBI" id="CHEBI:16810"/>
        <dbReference type="ChEBI" id="CHEBI:29985"/>
        <dbReference type="ChEBI" id="CHEBI:57762"/>
        <dbReference type="EC" id="2.6.1.42"/>
    </reaction>
</comment>
<evidence type="ECO:0000256" key="3">
    <source>
        <dbReference type="ARBA" id="ARBA00004931"/>
    </source>
</evidence>
<evidence type="ECO:0000256" key="12">
    <source>
        <dbReference type="RuleBase" id="RU004516"/>
    </source>
</evidence>
<sequence>MYLCAMINHNGEILDIDAVPFRADFRPIQYGDALFETVKYNGTTFVNWEDHYFRAMASMRILRMEIPMDWSPEFIEEQMLETLKASHLEHGAARIRLTIYRDAEGKYTPDQNVTMGYIIQAEAWPDADFELNKNGLSIDVYKDHEVPKSMLSNLKTTNSLLYTLAGIFARENDLDDVLLINSDKHIVEGISSNVFMLTNGVLQTPPLESGALRGVMRKHIIRNAQSWGFEVVEKGFSPFDLQRADEVWMTNSMRGIQWVGSYRKKSYTNTVAKEIIAKLNESV</sequence>
<dbReference type="OrthoDB" id="9805628at2"/>
<dbReference type="Gene3D" id="3.20.10.10">
    <property type="entry name" value="D-amino Acid Aminotransferase, subunit A, domain 2"/>
    <property type="match status" value="1"/>
</dbReference>
<dbReference type="InterPro" id="IPR043131">
    <property type="entry name" value="BCAT-like_N"/>
</dbReference>
<organism evidence="13 14">
    <name type="scientific">Phaeocystidibacter luteus</name>
    <dbReference type="NCBI Taxonomy" id="911197"/>
    <lineage>
        <taxon>Bacteria</taxon>
        <taxon>Pseudomonadati</taxon>
        <taxon>Bacteroidota</taxon>
        <taxon>Flavobacteriia</taxon>
        <taxon>Flavobacteriales</taxon>
        <taxon>Phaeocystidibacteraceae</taxon>
        <taxon>Phaeocystidibacter</taxon>
    </lineage>
</organism>
<evidence type="ECO:0000256" key="4">
    <source>
        <dbReference type="ARBA" id="ARBA00005072"/>
    </source>
</evidence>
<dbReference type="PANTHER" id="PTHR42743:SF11">
    <property type="entry name" value="AMINODEOXYCHORISMATE LYASE"/>
    <property type="match status" value="1"/>
</dbReference>
<dbReference type="EMBL" id="WBVO01000001">
    <property type="protein sequence ID" value="KAB2814365.1"/>
    <property type="molecule type" value="Genomic_DNA"/>
</dbReference>